<reference evidence="2 3" key="1">
    <citation type="submission" date="2019-12" db="EMBL/GenBank/DDBJ databases">
        <authorList>
            <person name="Kim Y.S."/>
        </authorList>
    </citation>
    <scope>NUCLEOTIDE SEQUENCE [LARGE SCALE GENOMIC DNA]</scope>
    <source>
        <strain evidence="2 3">MMS17-SY077</strain>
    </source>
</reference>
<dbReference type="EMBL" id="WSTA01000107">
    <property type="protein sequence ID" value="MWC00161.1"/>
    <property type="molecule type" value="Genomic_DNA"/>
</dbReference>
<evidence type="ECO:0008006" key="4">
    <source>
        <dbReference type="Google" id="ProtNLM"/>
    </source>
</evidence>
<feature type="transmembrane region" description="Helical" evidence="1">
    <location>
        <begin position="33"/>
        <end position="52"/>
    </location>
</feature>
<keyword evidence="1" id="KW-0472">Membrane</keyword>
<organism evidence="2 3">
    <name type="scientific">Agromyces seonyuensis</name>
    <dbReference type="NCBI Taxonomy" id="2662446"/>
    <lineage>
        <taxon>Bacteria</taxon>
        <taxon>Bacillati</taxon>
        <taxon>Actinomycetota</taxon>
        <taxon>Actinomycetes</taxon>
        <taxon>Micrococcales</taxon>
        <taxon>Microbacteriaceae</taxon>
        <taxon>Agromyces</taxon>
    </lineage>
</organism>
<gene>
    <name evidence="2" type="ORF">GB864_16585</name>
</gene>
<keyword evidence="1" id="KW-0812">Transmembrane</keyword>
<feature type="transmembrane region" description="Helical" evidence="1">
    <location>
        <begin position="7"/>
        <end position="27"/>
    </location>
</feature>
<evidence type="ECO:0000256" key="1">
    <source>
        <dbReference type="SAM" id="Phobius"/>
    </source>
</evidence>
<accession>A0A6I4P0N7</accession>
<keyword evidence="3" id="KW-1185">Reference proteome</keyword>
<feature type="non-terminal residue" evidence="2">
    <location>
        <position position="57"/>
    </location>
</feature>
<sequence length="57" mass="5437">MSALLRYWPALAALGGGLVLIAVGAGLPGAGAAFVAVGLAGLGWAVAALRLGRLPAP</sequence>
<dbReference type="Proteomes" id="UP000438182">
    <property type="component" value="Unassembled WGS sequence"/>
</dbReference>
<proteinExistence type="predicted"/>
<evidence type="ECO:0000313" key="3">
    <source>
        <dbReference type="Proteomes" id="UP000438182"/>
    </source>
</evidence>
<dbReference type="AlphaFoldDB" id="A0A6I4P0N7"/>
<comment type="caution">
    <text evidence="2">The sequence shown here is derived from an EMBL/GenBank/DDBJ whole genome shotgun (WGS) entry which is preliminary data.</text>
</comment>
<protein>
    <recommendedName>
        <fullName evidence="4">DUF4175 domain-containing protein</fullName>
    </recommendedName>
</protein>
<name>A0A6I4P0N7_9MICO</name>
<keyword evidence="1" id="KW-1133">Transmembrane helix</keyword>
<evidence type="ECO:0000313" key="2">
    <source>
        <dbReference type="EMBL" id="MWC00161.1"/>
    </source>
</evidence>